<feature type="compositionally biased region" description="Gly residues" evidence="1">
    <location>
        <begin position="367"/>
        <end position="377"/>
    </location>
</feature>
<evidence type="ECO:0000256" key="1">
    <source>
        <dbReference type="SAM" id="MobiDB-lite"/>
    </source>
</evidence>
<feature type="compositionally biased region" description="Low complexity" evidence="1">
    <location>
        <begin position="211"/>
        <end position="231"/>
    </location>
</feature>
<keyword evidence="2" id="KW-0472">Membrane</keyword>
<dbReference type="RefSeq" id="XP_042927731.1">
    <property type="nucleotide sequence ID" value="XM_043060300.1"/>
</dbReference>
<dbReference type="KEGG" id="cre:CHLRE_02g145451v5"/>
<evidence type="ECO:0000313" key="3">
    <source>
        <dbReference type="EMBL" id="PNW87440.1"/>
    </source>
</evidence>
<dbReference type="GeneID" id="5720504"/>
<evidence type="ECO:0000256" key="2">
    <source>
        <dbReference type="SAM" id="Phobius"/>
    </source>
</evidence>
<feature type="region of interest" description="Disordered" evidence="1">
    <location>
        <begin position="270"/>
        <end position="329"/>
    </location>
</feature>
<evidence type="ECO:0000313" key="4">
    <source>
        <dbReference type="Proteomes" id="UP000006906"/>
    </source>
</evidence>
<dbReference type="Gramene" id="PNW87440">
    <property type="protein sequence ID" value="PNW87440"/>
    <property type="gene ID" value="CHLRE_02g145451v5"/>
</dbReference>
<gene>
    <name evidence="3" type="ORF">CHLRE_02g145451v5</name>
</gene>
<protein>
    <recommendedName>
        <fullName evidence="5">Transmembrane protein</fullName>
    </recommendedName>
</protein>
<dbReference type="AlphaFoldDB" id="A0A2K3E3S1"/>
<evidence type="ECO:0008006" key="5">
    <source>
        <dbReference type="Google" id="ProtNLM"/>
    </source>
</evidence>
<dbReference type="Proteomes" id="UP000006906">
    <property type="component" value="Chromosome 2"/>
</dbReference>
<organism evidence="3 4">
    <name type="scientific">Chlamydomonas reinhardtii</name>
    <name type="common">Chlamydomonas smithii</name>
    <dbReference type="NCBI Taxonomy" id="3055"/>
    <lineage>
        <taxon>Eukaryota</taxon>
        <taxon>Viridiplantae</taxon>
        <taxon>Chlorophyta</taxon>
        <taxon>core chlorophytes</taxon>
        <taxon>Chlorophyceae</taxon>
        <taxon>CS clade</taxon>
        <taxon>Chlamydomonadales</taxon>
        <taxon>Chlamydomonadaceae</taxon>
        <taxon>Chlamydomonas</taxon>
    </lineage>
</organism>
<feature type="region of interest" description="Disordered" evidence="1">
    <location>
        <begin position="1"/>
        <end position="23"/>
    </location>
</feature>
<name>A0A2K3E3S1_CHLRE</name>
<feature type="region of interest" description="Disordered" evidence="1">
    <location>
        <begin position="202"/>
        <end position="239"/>
    </location>
</feature>
<keyword evidence="4" id="KW-1185">Reference proteome</keyword>
<feature type="transmembrane region" description="Helical" evidence="2">
    <location>
        <begin position="146"/>
        <end position="167"/>
    </location>
</feature>
<proteinExistence type="predicted"/>
<dbReference type="OrthoDB" id="10634813at2759"/>
<keyword evidence="2" id="KW-0812">Transmembrane</keyword>
<feature type="compositionally biased region" description="Gly residues" evidence="1">
    <location>
        <begin position="319"/>
        <end position="329"/>
    </location>
</feature>
<sequence>MAGDSESWEVGGPKWCGKTEARTRSGSLRPLKTPLSGIAVLGLLCSLASIGDARRWPVGGPTELWQTHQLRARWLLQAGTSTSSSSQASTTPILYGQVLKQTDRSSGSLAVDGGAVVVARVIQPPPPPPPRSLVPTTIRGTLSPQAVFVGIAFGTFVACCIGVFLAWRTIETTDWSQVRAWLSKWLGRPLAQQQATMVSTLNGERTDGPQAEAGATEAATADAATDSPTTGGYVSGTGSQSQLAEAGASYAGDGNAPAGPATLAPLPLAGVHLAGSHPGRETEDSHARSQLAAGPHSQRPLAQNEGVSDGGAPAEDAAGPGGHPAGYGSDGLRLAAARLPGQLATNSDASLGAGETAGVQGLTPAGAGVGCSPGGNA</sequence>
<dbReference type="EMBL" id="CM008963">
    <property type="protein sequence ID" value="PNW87440.1"/>
    <property type="molecule type" value="Genomic_DNA"/>
</dbReference>
<feature type="region of interest" description="Disordered" evidence="1">
    <location>
        <begin position="345"/>
        <end position="377"/>
    </location>
</feature>
<keyword evidence="2" id="KW-1133">Transmembrane helix</keyword>
<feature type="compositionally biased region" description="Basic and acidic residues" evidence="1">
    <location>
        <begin position="278"/>
        <end position="287"/>
    </location>
</feature>
<accession>A0A2K3E3S1</accession>
<dbReference type="InParanoid" id="A0A2K3E3S1"/>
<reference evidence="3 4" key="1">
    <citation type="journal article" date="2007" name="Science">
        <title>The Chlamydomonas genome reveals the evolution of key animal and plant functions.</title>
        <authorList>
            <person name="Merchant S.S."/>
            <person name="Prochnik S.E."/>
            <person name="Vallon O."/>
            <person name="Harris E.H."/>
            <person name="Karpowicz S.J."/>
            <person name="Witman G.B."/>
            <person name="Terry A."/>
            <person name="Salamov A."/>
            <person name="Fritz-Laylin L.K."/>
            <person name="Marechal-Drouard L."/>
            <person name="Marshall W.F."/>
            <person name="Qu L.H."/>
            <person name="Nelson D.R."/>
            <person name="Sanderfoot A.A."/>
            <person name="Spalding M.H."/>
            <person name="Kapitonov V.V."/>
            <person name="Ren Q."/>
            <person name="Ferris P."/>
            <person name="Lindquist E."/>
            <person name="Shapiro H."/>
            <person name="Lucas S.M."/>
            <person name="Grimwood J."/>
            <person name="Schmutz J."/>
            <person name="Cardol P."/>
            <person name="Cerutti H."/>
            <person name="Chanfreau G."/>
            <person name="Chen C.L."/>
            <person name="Cognat V."/>
            <person name="Croft M.T."/>
            <person name="Dent R."/>
            <person name="Dutcher S."/>
            <person name="Fernandez E."/>
            <person name="Fukuzawa H."/>
            <person name="Gonzalez-Ballester D."/>
            <person name="Gonzalez-Halphen D."/>
            <person name="Hallmann A."/>
            <person name="Hanikenne M."/>
            <person name="Hippler M."/>
            <person name="Inwood W."/>
            <person name="Jabbari K."/>
            <person name="Kalanon M."/>
            <person name="Kuras R."/>
            <person name="Lefebvre P.A."/>
            <person name="Lemaire S.D."/>
            <person name="Lobanov A.V."/>
            <person name="Lohr M."/>
            <person name="Manuell A."/>
            <person name="Meier I."/>
            <person name="Mets L."/>
            <person name="Mittag M."/>
            <person name="Mittelmeier T."/>
            <person name="Moroney J.V."/>
            <person name="Moseley J."/>
            <person name="Napoli C."/>
            <person name="Nedelcu A.M."/>
            <person name="Niyogi K."/>
            <person name="Novoselov S.V."/>
            <person name="Paulsen I.T."/>
            <person name="Pazour G."/>
            <person name="Purton S."/>
            <person name="Ral J.P."/>
            <person name="Riano-Pachon D.M."/>
            <person name="Riekhof W."/>
            <person name="Rymarquis L."/>
            <person name="Schroda M."/>
            <person name="Stern D."/>
            <person name="Umen J."/>
            <person name="Willows R."/>
            <person name="Wilson N."/>
            <person name="Zimmer S.L."/>
            <person name="Allmer J."/>
            <person name="Balk J."/>
            <person name="Bisova K."/>
            <person name="Chen C.J."/>
            <person name="Elias M."/>
            <person name="Gendler K."/>
            <person name="Hauser C."/>
            <person name="Lamb M.R."/>
            <person name="Ledford H."/>
            <person name="Long J.C."/>
            <person name="Minagawa J."/>
            <person name="Page M.D."/>
            <person name="Pan J."/>
            <person name="Pootakham W."/>
            <person name="Roje S."/>
            <person name="Rose A."/>
            <person name="Stahlberg E."/>
            <person name="Terauchi A.M."/>
            <person name="Yang P."/>
            <person name="Ball S."/>
            <person name="Bowler C."/>
            <person name="Dieckmann C.L."/>
            <person name="Gladyshev V.N."/>
            <person name="Green P."/>
            <person name="Jorgensen R."/>
            <person name="Mayfield S."/>
            <person name="Mueller-Roeber B."/>
            <person name="Rajamani S."/>
            <person name="Sayre R.T."/>
            <person name="Brokstein P."/>
            <person name="Dubchak I."/>
            <person name="Goodstein D."/>
            <person name="Hornick L."/>
            <person name="Huang Y.W."/>
            <person name="Jhaveri J."/>
            <person name="Luo Y."/>
            <person name="Martinez D."/>
            <person name="Ngau W.C."/>
            <person name="Otillar B."/>
            <person name="Poliakov A."/>
            <person name="Porter A."/>
            <person name="Szajkowski L."/>
            <person name="Werner G."/>
            <person name="Zhou K."/>
            <person name="Grigoriev I.V."/>
            <person name="Rokhsar D.S."/>
            <person name="Grossman A.R."/>
        </authorList>
    </citation>
    <scope>NUCLEOTIDE SEQUENCE [LARGE SCALE GENOMIC DNA]</scope>
    <source>
        <strain evidence="4">CC-503</strain>
    </source>
</reference>